<dbReference type="Gene3D" id="1.20.1640.10">
    <property type="entry name" value="Multidrug efflux transporter AcrB transmembrane domain"/>
    <property type="match status" value="2"/>
</dbReference>
<protein>
    <recommendedName>
        <fullName evidence="10 11">Multifunctional fusion protein</fullName>
    </recommendedName>
    <domain>
        <recommendedName>
            <fullName evidence="10">Protein translocase subunit SecD</fullName>
        </recommendedName>
    </domain>
    <domain>
        <recommendedName>
            <fullName evidence="11">Protein-export membrane protein SecF</fullName>
        </recommendedName>
    </domain>
</protein>
<feature type="transmembrane region" description="Helical" evidence="10">
    <location>
        <begin position="688"/>
        <end position="708"/>
    </location>
</feature>
<evidence type="ECO:0000256" key="10">
    <source>
        <dbReference type="HAMAP-Rule" id="MF_01463"/>
    </source>
</evidence>
<evidence type="ECO:0000256" key="4">
    <source>
        <dbReference type="ARBA" id="ARBA00022519"/>
    </source>
</evidence>
<keyword evidence="5 10" id="KW-0812">Transmembrane</keyword>
<dbReference type="EMBL" id="DSKI01000779">
    <property type="protein sequence ID" value="HEB45006.1"/>
    <property type="molecule type" value="Genomic_DNA"/>
</dbReference>
<dbReference type="NCBIfam" id="NF009583">
    <property type="entry name" value="PRK13024.1-3"/>
    <property type="match status" value="1"/>
</dbReference>
<comment type="function">
    <text evidence="10">Part of the Sec protein translocase complex. Interacts with the SecYEG preprotein conducting channel. SecDF uses the proton motive force (PMF) to complete protein translocation after the ATP-dependent function of SecA.</text>
</comment>
<dbReference type="HAMAP" id="MF_01463_B">
    <property type="entry name" value="SecD_B"/>
    <property type="match status" value="1"/>
</dbReference>
<feature type="domain" description="SecDF P1 head subdomain" evidence="14">
    <location>
        <begin position="229"/>
        <end position="338"/>
    </location>
</feature>
<comment type="similarity">
    <text evidence="11">Belongs to the SecD/SecF family. SecF subfamily.</text>
</comment>
<dbReference type="GO" id="GO:0015450">
    <property type="term" value="F:protein-transporting ATPase activity"/>
    <property type="evidence" value="ECO:0007669"/>
    <property type="project" value="InterPro"/>
</dbReference>
<evidence type="ECO:0000256" key="1">
    <source>
        <dbReference type="ARBA" id="ARBA00004651"/>
    </source>
</evidence>
<evidence type="ECO:0000259" key="14">
    <source>
        <dbReference type="Pfam" id="PF22599"/>
    </source>
</evidence>
<proteinExistence type="inferred from homology"/>
<evidence type="ECO:0000256" key="2">
    <source>
        <dbReference type="ARBA" id="ARBA00022448"/>
    </source>
</evidence>
<comment type="subunit">
    <text evidence="10">Forms a complex with SecF. Part of the essential Sec protein translocation apparatus which comprises SecA, SecYEG and auxiliary proteins SecDF-YajC and YidC.</text>
</comment>
<evidence type="ECO:0000256" key="9">
    <source>
        <dbReference type="ARBA" id="ARBA00023136"/>
    </source>
</evidence>
<feature type="transmembrane region" description="Helical" evidence="10">
    <location>
        <begin position="483"/>
        <end position="507"/>
    </location>
</feature>
<reference evidence="15" key="1">
    <citation type="journal article" date="2020" name="mSystems">
        <title>Genome- and Community-Level Interaction Insights into Carbon Utilization and Element Cycling Functions of Hydrothermarchaeota in Hydrothermal Sediment.</title>
        <authorList>
            <person name="Zhou Z."/>
            <person name="Liu Y."/>
            <person name="Xu W."/>
            <person name="Pan J."/>
            <person name="Luo Z.H."/>
            <person name="Li M."/>
        </authorList>
    </citation>
    <scope>NUCLEOTIDE SEQUENCE [LARGE SCALE GENOMIC DNA]</scope>
    <source>
        <strain evidence="15">SpSt-243</strain>
    </source>
</reference>
<evidence type="ECO:0000256" key="5">
    <source>
        <dbReference type="ARBA" id="ARBA00022692"/>
    </source>
</evidence>
<dbReference type="GO" id="GO:0043952">
    <property type="term" value="P:protein transport by the Sec complex"/>
    <property type="evidence" value="ECO:0007669"/>
    <property type="project" value="UniProtKB-UniRule"/>
</dbReference>
<dbReference type="PANTHER" id="PTHR30081:SF1">
    <property type="entry name" value="PROTEIN TRANSLOCASE SUBUNIT SECD"/>
    <property type="match status" value="1"/>
</dbReference>
<keyword evidence="9 10" id="KW-0472">Membrane</keyword>
<dbReference type="InterPro" id="IPR048631">
    <property type="entry name" value="SecD_1st"/>
</dbReference>
<feature type="domain" description="Protein export membrane protein SecD/SecF C-terminal" evidence="12">
    <location>
        <begin position="339"/>
        <end position="501"/>
    </location>
</feature>
<dbReference type="Pfam" id="PF22599">
    <property type="entry name" value="SecDF_P1_head"/>
    <property type="match status" value="1"/>
</dbReference>
<feature type="transmembrane region" description="Helical" evidence="10">
    <location>
        <begin position="384"/>
        <end position="404"/>
    </location>
</feature>
<evidence type="ECO:0000259" key="12">
    <source>
        <dbReference type="Pfam" id="PF02355"/>
    </source>
</evidence>
<dbReference type="FunFam" id="3.30.1360.200:FF:000002">
    <property type="entry name" value="Preprotein translocase subunit SecD"/>
    <property type="match status" value="1"/>
</dbReference>
<dbReference type="InterPro" id="IPR048634">
    <property type="entry name" value="SecD_SecF_C"/>
</dbReference>
<feature type="transmembrane region" description="Helical" evidence="10">
    <location>
        <begin position="359"/>
        <end position="379"/>
    </location>
</feature>
<keyword evidence="3 10" id="KW-1003">Cell membrane</keyword>
<keyword evidence="8 10" id="KW-0811">Translocation</keyword>
<dbReference type="Pfam" id="PF02355">
    <property type="entry name" value="SecD_SecF_C"/>
    <property type="match status" value="2"/>
</dbReference>
<comment type="caution">
    <text evidence="15">The sequence shown here is derived from an EMBL/GenBank/DDBJ whole genome shotgun (WGS) entry which is preliminary data.</text>
</comment>
<organism evidence="15">
    <name type="scientific">Agrobacterium albertimagni</name>
    <dbReference type="NCBI Taxonomy" id="147266"/>
    <lineage>
        <taxon>Bacteria</taxon>
        <taxon>Pseudomonadati</taxon>
        <taxon>Pseudomonadota</taxon>
        <taxon>Alphaproteobacteria</taxon>
        <taxon>Hyphomicrobiales</taxon>
        <taxon>Rhizobiaceae</taxon>
        <taxon>Rhizobium/Agrobacterium group</taxon>
        <taxon>Agrobacterium</taxon>
    </lineage>
</organism>
<evidence type="ECO:0000256" key="7">
    <source>
        <dbReference type="ARBA" id="ARBA00022989"/>
    </source>
</evidence>
<accession>A0A7C1T593</accession>
<dbReference type="Pfam" id="PF21760">
    <property type="entry name" value="SecD_1st"/>
    <property type="match status" value="1"/>
</dbReference>
<comment type="caution">
    <text evidence="10">Lacks conserved residue(s) required for the propagation of feature annotation.</text>
</comment>
<keyword evidence="2 10" id="KW-0813">Transport</keyword>
<dbReference type="InterPro" id="IPR022646">
    <property type="entry name" value="SecD/SecF_CS"/>
</dbReference>
<dbReference type="HAMAP" id="MF_01464_B">
    <property type="entry name" value="SecF_B"/>
    <property type="match status" value="1"/>
</dbReference>
<evidence type="ECO:0000256" key="3">
    <source>
        <dbReference type="ARBA" id="ARBA00022475"/>
    </source>
</evidence>
<comment type="subunit">
    <text evidence="11">Forms a complex with SecD. Part of the essential Sec protein translocation apparatus which comprises SecA, SecYEG and auxiliary proteins SecDF-YajC and YidC.</text>
</comment>
<feature type="transmembrane region" description="Helical" evidence="10">
    <location>
        <begin position="714"/>
        <end position="731"/>
    </location>
</feature>
<dbReference type="NCBIfam" id="TIGR00966">
    <property type="entry name" value="transloc_SecF"/>
    <property type="match status" value="1"/>
</dbReference>
<feature type="transmembrane region" description="Helical" evidence="10">
    <location>
        <begin position="451"/>
        <end position="477"/>
    </location>
</feature>
<name>A0A7C1T593_9HYPH</name>
<comment type="subcellular location">
    <subcellularLocation>
        <location evidence="1 10">Cell membrane</location>
        <topology evidence="1 10">Multi-pass membrane protein</topology>
    </subcellularLocation>
</comment>
<gene>
    <name evidence="10 15" type="primary">secD</name>
    <name evidence="11" type="synonym">secF</name>
    <name evidence="15" type="ORF">ENP70_15220</name>
</gene>
<comment type="similarity">
    <text evidence="10">Belongs to the SecD/SecF family. SecD subfamily.</text>
</comment>
<feature type="transmembrane region" description="Helical" evidence="10">
    <location>
        <begin position="410"/>
        <end position="430"/>
    </location>
</feature>
<feature type="domain" description="Protein export membrane protein SecD/SecF C-terminal" evidence="12">
    <location>
        <begin position="635"/>
        <end position="819"/>
    </location>
</feature>
<dbReference type="NCBIfam" id="TIGR00916">
    <property type="entry name" value="2A0604s01"/>
    <property type="match status" value="2"/>
</dbReference>
<dbReference type="InterPro" id="IPR022813">
    <property type="entry name" value="SecD/SecF_arch_bac"/>
</dbReference>
<dbReference type="NCBIfam" id="TIGR01129">
    <property type="entry name" value="secD"/>
    <property type="match status" value="1"/>
</dbReference>
<keyword evidence="6 10" id="KW-0653">Protein transport</keyword>
<dbReference type="InterPro" id="IPR005791">
    <property type="entry name" value="SecD"/>
</dbReference>
<dbReference type="PANTHER" id="PTHR30081">
    <property type="entry name" value="PROTEIN-EXPORT MEMBRANE PROTEIN SEC"/>
    <property type="match status" value="1"/>
</dbReference>
<keyword evidence="7 10" id="KW-1133">Transmembrane helix</keyword>
<dbReference type="SUPFAM" id="SSF82866">
    <property type="entry name" value="Multidrug efflux transporter AcrB transmembrane domain"/>
    <property type="match status" value="2"/>
</dbReference>
<evidence type="ECO:0000313" key="15">
    <source>
        <dbReference type="EMBL" id="HEB45006.1"/>
    </source>
</evidence>
<feature type="domain" description="Protein translocase subunit SecDF P1" evidence="13">
    <location>
        <begin position="160"/>
        <end position="217"/>
    </location>
</feature>
<dbReference type="GO" id="GO:0006605">
    <property type="term" value="P:protein targeting"/>
    <property type="evidence" value="ECO:0007669"/>
    <property type="project" value="UniProtKB-UniRule"/>
</dbReference>
<dbReference type="Gene3D" id="3.30.70.3400">
    <property type="match status" value="2"/>
</dbReference>
<sequence length="838" mass="89358">MKNSIAKVMGYMLVIVLGLLVALPNVLSDATLSRFPSFMPHERVSLGLDLRGGSHLVLEVDRPAMVDEWLQSLAQEARTTLLEARIQTRSIRRDDNALNVTLADPAQLAAAREALAVLNNPAVTVTGHGLPELDVSTSGGDKLRMAPTEQGITARLSHAVDQSLEVIRQRVDQVGVAEPTIQRVGGDRVLVQLPGEQDPSRLRALLGTTAKMSFHLLGEPGAAGVETLKDDEGRSYPVQATVLLAGDRLTDARVQFDQQGGGQPVVSFRFDGVGADRFARITRDNVGRPFAIVLDDKVLSAPVIREPITGGAGQISGDFSVDEANTLAALLRAGALPAKLTVIEERTVGADLGGDAIEMGIASGLAGFGLVVAFIVALYGAWGLLAVLALTLNVILTFAGLTIVGATLTLPGIAGIVLGIGLAVDANVLINERIREEAAKGRGAFAAIDHGFAKAYSTIIDSNVTALIATVLLFWFGSGPVRGFAVTMGLGIAISMFTAVSVVRVAMVAIARRWKLKTITIKPLLPFKLIKDGTRIDFMKARMFGIGVSAFLSISSIILFITPGLNYGVDFKGGIQLELSTTGPADLGRLRSGIEGLNLGEVALQEFGDSNHVMLRLERQPGGEQAQTDAVTKVRQTIQTIDASARIERTEVVGPKVSGELATAGLTSVILASLAMLVYIWVRFDWPFAVGAIATLILDVTKTIGFFALTGLDFNLTAIAALLTLVGYSVNDKVVVYDRMRENMRLYKAMPFRDLINLSINETLARSLYTSATAFLAMLPMAIWGGSAVESFAVPMVFGIFIAASSSVFIAAPILLFLGDWRSRRQIRNQEALQVEPA</sequence>
<dbReference type="Gene3D" id="3.30.1360.200">
    <property type="match status" value="1"/>
</dbReference>
<dbReference type="GO" id="GO:0005886">
    <property type="term" value="C:plasma membrane"/>
    <property type="evidence" value="ECO:0007669"/>
    <property type="project" value="UniProtKB-SubCell"/>
</dbReference>
<dbReference type="AlphaFoldDB" id="A0A7C1T593"/>
<feature type="transmembrane region" description="Helical" evidence="10">
    <location>
        <begin position="543"/>
        <end position="562"/>
    </location>
</feature>
<feature type="transmembrane region" description="Helical" evidence="10">
    <location>
        <begin position="768"/>
        <end position="786"/>
    </location>
</feature>
<evidence type="ECO:0000256" key="6">
    <source>
        <dbReference type="ARBA" id="ARBA00022927"/>
    </source>
</evidence>
<dbReference type="Pfam" id="PF07549">
    <property type="entry name" value="Sec_GG"/>
    <property type="match status" value="2"/>
</dbReference>
<evidence type="ECO:0000256" key="11">
    <source>
        <dbReference type="HAMAP-Rule" id="MF_01464"/>
    </source>
</evidence>
<dbReference type="InterPro" id="IPR054384">
    <property type="entry name" value="SecDF_P1_head"/>
</dbReference>
<dbReference type="InterPro" id="IPR022645">
    <property type="entry name" value="SecD/SecF_bac"/>
</dbReference>
<evidence type="ECO:0000259" key="13">
    <source>
        <dbReference type="Pfam" id="PF21760"/>
    </source>
</evidence>
<dbReference type="GO" id="GO:0065002">
    <property type="term" value="P:intracellular protein transmembrane transport"/>
    <property type="evidence" value="ECO:0007669"/>
    <property type="project" value="UniProtKB-UniRule"/>
</dbReference>
<dbReference type="PRINTS" id="PR01755">
    <property type="entry name" value="SECFTRNLCASE"/>
</dbReference>
<feature type="transmembrane region" description="Helical" evidence="10">
    <location>
        <begin position="792"/>
        <end position="818"/>
    </location>
</feature>
<dbReference type="InterPro" id="IPR005665">
    <property type="entry name" value="SecF_bac"/>
</dbReference>
<keyword evidence="4" id="KW-0997">Cell inner membrane</keyword>
<feature type="transmembrane region" description="Helical" evidence="10">
    <location>
        <begin position="661"/>
        <end position="681"/>
    </location>
</feature>
<evidence type="ECO:0000256" key="8">
    <source>
        <dbReference type="ARBA" id="ARBA00023010"/>
    </source>
</evidence>
<dbReference type="InterPro" id="IPR055344">
    <property type="entry name" value="SecD_SecF_C_bact"/>
</dbReference>
<dbReference type="FunFam" id="1.20.1640.10:FF:000004">
    <property type="entry name" value="Protein translocase subunit SecD"/>
    <property type="match status" value="1"/>
</dbReference>